<keyword evidence="2" id="KW-0150">Chloroplast</keyword>
<evidence type="ECO:0000256" key="5">
    <source>
        <dbReference type="ARBA" id="ARBA00022741"/>
    </source>
</evidence>
<dbReference type="SMART" id="SM00382">
    <property type="entry name" value="AAA"/>
    <property type="match status" value="2"/>
</dbReference>
<dbReference type="PRINTS" id="PR00300">
    <property type="entry name" value="CLPPROTEASEA"/>
</dbReference>
<evidence type="ECO:0000313" key="12">
    <source>
        <dbReference type="EMBL" id="CAL5008711.1"/>
    </source>
</evidence>
<evidence type="ECO:0000256" key="6">
    <source>
        <dbReference type="ARBA" id="ARBA00022840"/>
    </source>
</evidence>
<dbReference type="EMBL" id="OZ075137">
    <property type="protein sequence ID" value="CAL5008711.1"/>
    <property type="molecule type" value="Genomic_DNA"/>
</dbReference>
<evidence type="ECO:0000256" key="10">
    <source>
        <dbReference type="SAM" id="MobiDB-lite"/>
    </source>
</evidence>
<dbReference type="Gene3D" id="1.10.8.60">
    <property type="match status" value="2"/>
</dbReference>
<dbReference type="FunFam" id="3.40.50.300:FF:000010">
    <property type="entry name" value="Chaperone clpB 1, putative"/>
    <property type="match status" value="1"/>
</dbReference>
<evidence type="ECO:0000256" key="9">
    <source>
        <dbReference type="SAM" id="Coils"/>
    </source>
</evidence>
<dbReference type="InterPro" id="IPR041546">
    <property type="entry name" value="ClpA/ClpB_AAA_lid"/>
</dbReference>
<feature type="domain" description="UVR" evidence="11">
    <location>
        <begin position="473"/>
        <end position="508"/>
    </location>
</feature>
<dbReference type="PROSITE" id="PS00870">
    <property type="entry name" value="CLPAB_1"/>
    <property type="match status" value="1"/>
</dbReference>
<evidence type="ECO:0000256" key="3">
    <source>
        <dbReference type="ARBA" id="ARBA00022640"/>
    </source>
</evidence>
<dbReference type="InterPro" id="IPR050130">
    <property type="entry name" value="ClpA_ClpB"/>
</dbReference>
<evidence type="ECO:0000256" key="7">
    <source>
        <dbReference type="ARBA" id="ARBA00023186"/>
    </source>
</evidence>
<dbReference type="PANTHER" id="PTHR11638:SF155">
    <property type="entry name" value="CHAPERONE PROTEIN CLPC1, CHLOROPLASTIC-LIKE"/>
    <property type="match status" value="1"/>
</dbReference>
<evidence type="ECO:0000256" key="2">
    <source>
        <dbReference type="ARBA" id="ARBA00022528"/>
    </source>
</evidence>
<dbReference type="InterPro" id="IPR019489">
    <property type="entry name" value="Clp_ATPase_C"/>
</dbReference>
<gene>
    <name evidence="12" type="ORF">URODEC1_LOCUS69140</name>
</gene>
<evidence type="ECO:0000256" key="8">
    <source>
        <dbReference type="RuleBase" id="RU004432"/>
    </source>
</evidence>
<keyword evidence="13" id="KW-1185">Reference proteome</keyword>
<comment type="subcellular location">
    <subcellularLocation>
        <location evidence="1">Plastid</location>
        <location evidence="1">Chloroplast</location>
    </subcellularLocation>
</comment>
<evidence type="ECO:0000256" key="4">
    <source>
        <dbReference type="ARBA" id="ARBA00022737"/>
    </source>
</evidence>
<feature type="region of interest" description="Disordered" evidence="10">
    <location>
        <begin position="191"/>
        <end position="214"/>
    </location>
</feature>
<keyword evidence="4" id="KW-0677">Repeat</keyword>
<proteinExistence type="inferred from homology"/>
<dbReference type="PROSITE" id="PS50151">
    <property type="entry name" value="UVR"/>
    <property type="match status" value="1"/>
</dbReference>
<dbReference type="Gene3D" id="3.40.50.300">
    <property type="entry name" value="P-loop containing nucleotide triphosphate hydrolases"/>
    <property type="match status" value="2"/>
</dbReference>
<keyword evidence="6 8" id="KW-0067">ATP-binding</keyword>
<dbReference type="InterPro" id="IPR018368">
    <property type="entry name" value="ClpA/B_CS1"/>
</dbReference>
<dbReference type="InterPro" id="IPR001270">
    <property type="entry name" value="ClpA/B"/>
</dbReference>
<dbReference type="InterPro" id="IPR003959">
    <property type="entry name" value="ATPase_AAA_core"/>
</dbReference>
<dbReference type="PROSITE" id="PS00871">
    <property type="entry name" value="CLPAB_2"/>
    <property type="match status" value="1"/>
</dbReference>
<dbReference type="InterPro" id="IPR001943">
    <property type="entry name" value="UVR_dom"/>
</dbReference>
<dbReference type="PANTHER" id="PTHR11638">
    <property type="entry name" value="ATP-DEPENDENT CLP PROTEASE"/>
    <property type="match status" value="1"/>
</dbReference>
<reference evidence="13" key="1">
    <citation type="submission" date="2024-06" db="EMBL/GenBank/DDBJ databases">
        <authorList>
            <person name="Ryan C."/>
        </authorList>
    </citation>
    <scope>NUCLEOTIDE SEQUENCE [LARGE SCALE GENOMIC DNA]</scope>
</reference>
<dbReference type="Proteomes" id="UP001497457">
    <property type="component" value="Chromosome 27b"/>
</dbReference>
<feature type="coiled-coil region" evidence="9">
    <location>
        <begin position="462"/>
        <end position="489"/>
    </location>
</feature>
<dbReference type="Pfam" id="PF10431">
    <property type="entry name" value="ClpB_D2-small"/>
    <property type="match status" value="1"/>
</dbReference>
<reference evidence="12 13" key="2">
    <citation type="submission" date="2024-10" db="EMBL/GenBank/DDBJ databases">
        <authorList>
            <person name="Ryan C."/>
        </authorList>
    </citation>
    <scope>NUCLEOTIDE SEQUENCE [LARGE SCALE GENOMIC DNA]</scope>
</reference>
<dbReference type="Pfam" id="PF07724">
    <property type="entry name" value="AAA_2"/>
    <property type="match status" value="1"/>
</dbReference>
<keyword evidence="7 8" id="KW-0143">Chaperone</keyword>
<dbReference type="Pfam" id="PF00004">
    <property type="entry name" value="AAA"/>
    <property type="match status" value="1"/>
</dbReference>
<dbReference type="GO" id="GO:0009507">
    <property type="term" value="C:chloroplast"/>
    <property type="evidence" value="ECO:0007669"/>
    <property type="project" value="UniProtKB-SubCell"/>
</dbReference>
<comment type="similarity">
    <text evidence="8">Belongs to the ClpA/ClpB family.</text>
</comment>
<dbReference type="CDD" id="cd19499">
    <property type="entry name" value="RecA-like_ClpB_Hsp104-like"/>
    <property type="match status" value="1"/>
</dbReference>
<protein>
    <recommendedName>
        <fullName evidence="11">UVR domain-containing protein</fullName>
    </recommendedName>
</protein>
<accession>A0ABC9BWY8</accession>
<dbReference type="SUPFAM" id="SSF52540">
    <property type="entry name" value="P-loop containing nucleoside triphosphate hydrolases"/>
    <property type="match status" value="2"/>
</dbReference>
<evidence type="ECO:0000259" key="11">
    <source>
        <dbReference type="PROSITE" id="PS50151"/>
    </source>
</evidence>
<evidence type="ECO:0000313" key="13">
    <source>
        <dbReference type="Proteomes" id="UP001497457"/>
    </source>
</evidence>
<keyword evidence="5 8" id="KW-0547">Nucleotide-binding</keyword>
<dbReference type="FunFam" id="3.40.50.300:FF:000025">
    <property type="entry name" value="ATP-dependent Clp protease subunit"/>
    <property type="match status" value="1"/>
</dbReference>
<organism evidence="12 13">
    <name type="scientific">Urochloa decumbens</name>
    <dbReference type="NCBI Taxonomy" id="240449"/>
    <lineage>
        <taxon>Eukaryota</taxon>
        <taxon>Viridiplantae</taxon>
        <taxon>Streptophyta</taxon>
        <taxon>Embryophyta</taxon>
        <taxon>Tracheophyta</taxon>
        <taxon>Spermatophyta</taxon>
        <taxon>Magnoliopsida</taxon>
        <taxon>Liliopsida</taxon>
        <taxon>Poales</taxon>
        <taxon>Poaceae</taxon>
        <taxon>PACMAD clade</taxon>
        <taxon>Panicoideae</taxon>
        <taxon>Panicodae</taxon>
        <taxon>Paniceae</taxon>
        <taxon>Melinidinae</taxon>
        <taxon>Urochloa</taxon>
    </lineage>
</organism>
<keyword evidence="9" id="KW-0175">Coiled coil</keyword>
<keyword evidence="3" id="KW-0934">Plastid</keyword>
<sequence length="868" mass="95238">MASLCWPPTPLKLPHVHGAVRPTISAAQVARIAGYGTAFAIMARTISKPSSLRSPAGGSTTNWKCQSTRRPPTIVSMTRNHQTKIPTFAGLRAVQSPAPTPLTGSRSKFPSRSLRGKKNACLVPRAALNSFTGEIMNIFAIAQEETQHLVLKIGSNQILWNHILQIICIFLLDLILNEAFQIIDGKVGRGRRETSLKTQSSETSAKTKDKMSTPTLDEYGTNLTKLANEGKLDPVVGRQEQIDQVVQILSRKGKNNPCLIGEPGVGKTAAVEGLAQLIARGDVPETMQGKKVISVDMGRFIAGTKYRGEFEERLKNLLEEIRKCGDIILFLDEVHTLVGAGAAVEGAIDAANILKPALARGELQCIGATTTDEYTKHIEKDPALERRFRQVKVPEPTVDEARDILEGLRERYETHHKVQYADEALITAAELSHKYISDRFLPDKAIDLIDEAGSLARLRHAQRKLPKEVKDLETELKKIMEEKNDAIHGQNFKMAKELRDRELELSSQLTTLIGISSTVPVVTKEDIRHIVSLWTGVPVHEVSADETNKLLKMEEALHRRVIGQDDAVTAISRAIRRARAGLSDPRRPIASFVFAGPTGVGKSELAKAIAAYYYGSEDAMVRVDMSELMERHAVSKLIGSPPGYLGHGEGGQLTEAVRRRPYSLVLLDEVEKAHGDVMNVLLQVLDDGRLTDGMGRTVDFTNTLIIMTSNIGGDAIVAAANGGGGGSKEKEEVVVVEEEMRRHFRPEFLNRLDETIVFRLLTKADVKEIAGIMVKGVAGRVKEMGIEMEVTERLVDMVAEEGFDPSYGARPLRRAVVRLLEDTVADKVLDGEIVEGDSVTFDADAAGNVVVRRRDDPVVLLPPVEFAI</sequence>
<dbReference type="InterPro" id="IPR028299">
    <property type="entry name" value="ClpA/B_CS2"/>
</dbReference>
<dbReference type="GO" id="GO:0005524">
    <property type="term" value="F:ATP binding"/>
    <property type="evidence" value="ECO:0007669"/>
    <property type="project" value="UniProtKB-KW"/>
</dbReference>
<dbReference type="Pfam" id="PF17871">
    <property type="entry name" value="AAA_lid_9"/>
    <property type="match status" value="1"/>
</dbReference>
<name>A0ABC9BWY8_9POAL</name>
<dbReference type="Gene3D" id="4.10.860.10">
    <property type="entry name" value="UVR domain"/>
    <property type="match status" value="1"/>
</dbReference>
<dbReference type="InterPro" id="IPR003593">
    <property type="entry name" value="AAA+_ATPase"/>
</dbReference>
<dbReference type="InterPro" id="IPR027417">
    <property type="entry name" value="P-loop_NTPase"/>
</dbReference>
<dbReference type="SMART" id="SM01086">
    <property type="entry name" value="ClpB_D2-small"/>
    <property type="match status" value="1"/>
</dbReference>
<dbReference type="AlphaFoldDB" id="A0ABC9BWY8"/>
<dbReference type="CDD" id="cd00009">
    <property type="entry name" value="AAA"/>
    <property type="match status" value="1"/>
</dbReference>
<evidence type="ECO:0000256" key="1">
    <source>
        <dbReference type="ARBA" id="ARBA00004229"/>
    </source>
</evidence>